<proteinExistence type="predicted"/>
<accession>A0ACD5VC88</accession>
<evidence type="ECO:0000313" key="1">
    <source>
        <dbReference type="EnsemblPlants" id="AVESA.00010b.r2.2DG0401310.1.CDS"/>
    </source>
</evidence>
<sequence>MVTVGVVFVILLLLLTVPFLAAGDAFCDNLKSVAATLTNKTSSSLEHFATVTFGQAPDTIYTLALCRGDILDDSACAKCVASTFDEMLNRTPSPPQQCYKAAYYYDYDTCTLIYSANDVLSAPPNTTSLAGDGTLSYEMWNVKNDDRLIAGARIQELLAKNVEAAAASMMPMRFATAIMDTGTTSPIMYSLAQCTPDLSTGDCLVCLSHLLGMLNFTMSLRMGGRMGAIRCYFRYEAYRFYHSEPTLRLWQPSAPAPTPAMTKHKSRIGKLWIIPIVIFPLAATTILWLIYYSRRLASKVMRLQGSQHVQNLEGEEHLVWEGKNSEFSVFDFKQLMEATNNFSEENKLGQGGFGAVYKGLLPEGLEIAVKRLASHSGQGFIEFKNEVQLIAKFQHRNLVKLLGCCSQEEEKILVYEYLPNKSLDFFIFDGDKRALLDWSKQIAIIEGVAHGLLYLRTPGCL</sequence>
<protein>
    <submittedName>
        <fullName evidence="1">Uncharacterized protein</fullName>
    </submittedName>
</protein>
<dbReference type="EnsemblPlants" id="AVESA.00010b.r2.2DG0401310.1">
    <property type="protein sequence ID" value="AVESA.00010b.r2.2DG0401310.1.CDS"/>
    <property type="gene ID" value="AVESA.00010b.r2.2DG0401310"/>
</dbReference>
<evidence type="ECO:0000313" key="2">
    <source>
        <dbReference type="Proteomes" id="UP001732700"/>
    </source>
</evidence>
<name>A0ACD5VC88_AVESA</name>
<organism evidence="1 2">
    <name type="scientific">Avena sativa</name>
    <name type="common">Oat</name>
    <dbReference type="NCBI Taxonomy" id="4498"/>
    <lineage>
        <taxon>Eukaryota</taxon>
        <taxon>Viridiplantae</taxon>
        <taxon>Streptophyta</taxon>
        <taxon>Embryophyta</taxon>
        <taxon>Tracheophyta</taxon>
        <taxon>Spermatophyta</taxon>
        <taxon>Magnoliopsida</taxon>
        <taxon>Liliopsida</taxon>
        <taxon>Poales</taxon>
        <taxon>Poaceae</taxon>
        <taxon>BOP clade</taxon>
        <taxon>Pooideae</taxon>
        <taxon>Poodae</taxon>
        <taxon>Poeae</taxon>
        <taxon>Poeae Chloroplast Group 1 (Aveneae type)</taxon>
        <taxon>Aveninae</taxon>
        <taxon>Avena</taxon>
    </lineage>
</organism>
<keyword evidence="2" id="KW-1185">Reference proteome</keyword>
<reference evidence="1" key="2">
    <citation type="submission" date="2025-09" db="UniProtKB">
        <authorList>
            <consortium name="EnsemblPlants"/>
        </authorList>
    </citation>
    <scope>IDENTIFICATION</scope>
</reference>
<reference evidence="1" key="1">
    <citation type="submission" date="2021-05" db="EMBL/GenBank/DDBJ databases">
        <authorList>
            <person name="Scholz U."/>
            <person name="Mascher M."/>
            <person name="Fiebig A."/>
        </authorList>
    </citation>
    <scope>NUCLEOTIDE SEQUENCE [LARGE SCALE GENOMIC DNA]</scope>
</reference>
<dbReference type="Proteomes" id="UP001732700">
    <property type="component" value="Chromosome 2D"/>
</dbReference>